<feature type="transmembrane region" description="Helical" evidence="1">
    <location>
        <begin position="40"/>
        <end position="62"/>
    </location>
</feature>
<comment type="caution">
    <text evidence="2">The sequence shown here is derived from an EMBL/GenBank/DDBJ whole genome shotgun (WGS) entry which is preliminary data.</text>
</comment>
<sequence>MALTLIKLLVYSAGLVLSIATAIRGFCFLSKVLRYAGERLGGVAFDYSSAVVGVLVGILPVATYEKGVAALLATIWVASLMLAAQFLVWAICFAAFGKLKKHVREAPWLPRVAGAAFAVLFIWALHHENWPEVPEQSPTPVIKDVR</sequence>
<evidence type="ECO:0000313" key="3">
    <source>
        <dbReference type="Proteomes" id="UP000239204"/>
    </source>
</evidence>
<reference evidence="2 3" key="1">
    <citation type="submission" date="2016-08" db="EMBL/GenBank/DDBJ databases">
        <title>Evolution of the type three secretion system and type three effector repertoires in Xanthomonas.</title>
        <authorList>
            <person name="Merda D."/>
            <person name="Briand M."/>
            <person name="Bosis E."/>
            <person name="Rousseau C."/>
            <person name="Portier P."/>
            <person name="Jacques M.-A."/>
            <person name="Fischer-Le Saux M."/>
        </authorList>
    </citation>
    <scope>NUCLEOTIDE SEQUENCE [LARGE SCALE GENOMIC DNA]</scope>
    <source>
        <strain evidence="2 3">CFBP 7645</strain>
    </source>
</reference>
<name>A0A2S7AC01_9XANT</name>
<feature type="transmembrane region" description="Helical" evidence="1">
    <location>
        <begin position="108"/>
        <end position="126"/>
    </location>
</feature>
<feature type="transmembrane region" description="Helical" evidence="1">
    <location>
        <begin position="6"/>
        <end position="28"/>
    </location>
</feature>
<accession>A0A2S7AC01</accession>
<keyword evidence="1" id="KW-0472">Membrane</keyword>
<dbReference type="AlphaFoldDB" id="A0A2S7AC01"/>
<dbReference type="EMBL" id="MIGY01000003">
    <property type="protein sequence ID" value="PPU06696.1"/>
    <property type="molecule type" value="Genomic_DNA"/>
</dbReference>
<dbReference type="Proteomes" id="UP000239204">
    <property type="component" value="Unassembled WGS sequence"/>
</dbReference>
<evidence type="ECO:0000256" key="1">
    <source>
        <dbReference type="SAM" id="Phobius"/>
    </source>
</evidence>
<organism evidence="2 3">
    <name type="scientific">Xanthomonas arboricola</name>
    <dbReference type="NCBI Taxonomy" id="56448"/>
    <lineage>
        <taxon>Bacteria</taxon>
        <taxon>Pseudomonadati</taxon>
        <taxon>Pseudomonadota</taxon>
        <taxon>Gammaproteobacteria</taxon>
        <taxon>Lysobacterales</taxon>
        <taxon>Lysobacteraceae</taxon>
        <taxon>Xanthomonas</taxon>
    </lineage>
</organism>
<keyword evidence="1" id="KW-1133">Transmembrane helix</keyword>
<keyword evidence="1" id="KW-0812">Transmembrane</keyword>
<gene>
    <name evidence="2" type="ORF">XarjCFBP7645_19740</name>
</gene>
<protein>
    <submittedName>
        <fullName evidence="2">Uncharacterized protein</fullName>
    </submittedName>
</protein>
<proteinExistence type="predicted"/>
<feature type="transmembrane region" description="Helical" evidence="1">
    <location>
        <begin position="68"/>
        <end position="96"/>
    </location>
</feature>
<evidence type="ECO:0000313" key="2">
    <source>
        <dbReference type="EMBL" id="PPU06696.1"/>
    </source>
</evidence>